<organism evidence="2 3">
    <name type="scientific">Oldenlandia corymbosa var. corymbosa</name>
    <dbReference type="NCBI Taxonomy" id="529605"/>
    <lineage>
        <taxon>Eukaryota</taxon>
        <taxon>Viridiplantae</taxon>
        <taxon>Streptophyta</taxon>
        <taxon>Embryophyta</taxon>
        <taxon>Tracheophyta</taxon>
        <taxon>Spermatophyta</taxon>
        <taxon>Magnoliopsida</taxon>
        <taxon>eudicotyledons</taxon>
        <taxon>Gunneridae</taxon>
        <taxon>Pentapetalae</taxon>
        <taxon>asterids</taxon>
        <taxon>lamiids</taxon>
        <taxon>Gentianales</taxon>
        <taxon>Rubiaceae</taxon>
        <taxon>Rubioideae</taxon>
        <taxon>Spermacoceae</taxon>
        <taxon>Hedyotis-Oldenlandia complex</taxon>
        <taxon>Oldenlandia</taxon>
    </lineage>
</organism>
<evidence type="ECO:0000256" key="1">
    <source>
        <dbReference type="SAM" id="MobiDB-lite"/>
    </source>
</evidence>
<dbReference type="Proteomes" id="UP001161247">
    <property type="component" value="Chromosome 6"/>
</dbReference>
<feature type="compositionally biased region" description="Basic and acidic residues" evidence="1">
    <location>
        <begin position="307"/>
        <end position="320"/>
    </location>
</feature>
<sequence>MYVFCLWVQGLCSVLELFKGAMRKGMAVGLLHSATSVSTIMGSVTQFVVASLLFSVSKFFHPLFRFFVSLLLRLHNNNGGVSKESFDRPVAISEESDKSEHSELVKSEPKLEANVAGPEMTNFVGFTHSEDDSEEKEPEPEFSFSFRFPTFEEFCQTGGPVTTDFLICEKEIEDVQIFNSDPPVSSVSKSEIMPSDGFLVSPDISPVISQFHSEEESVVTDCRSGSVNPDIDGGDGFLSDRDFGEKVELVHDIGEFDDFDCDEQGDSDKTDELPTLEDLGFEKNGVDISMNQPDNEMTSEFLSEEDFHHHQENSNQDTKRVVGGVGDKDDDTDVPTTTTNGSYDSEKLRSKDDEEAEADEDASKLETLWEHQDLIEQLKMELRKVRATGLPTILEESEDSPRISDDLKPWKIDERFHREECMDELHKFYKSYRERMRKFDIFNYQKMYAVGFLQLKDPLEPISGPKPSGPTFKSLLSQNFWPLKPKSNDSDPMIKFMQELQSDLEVVYVGQMCLSWEFLHWQYGKALDLWDSDPRGTHRYNEVAGEFQQFQVLLQRFIENEHFQGPRVQYYIKQRCLFRNLLQVPVIKEDSSRDKRKGKGERDEYIISSEMLVEILEESIRIFWRFVRADRDCSSPAVKGHKGIPAQVKNPDELELLMEIKRVLHKKEKKLKDIVRSGNCILRKFRQCHEDDVDQVLYFFSQVDMKLVSRVLNMTKITSDQLVWCHSKLSRINFENRKIQVDPSFLLFPCQ</sequence>
<keyword evidence="3" id="KW-1185">Reference proteome</keyword>
<evidence type="ECO:0000313" key="2">
    <source>
        <dbReference type="EMBL" id="CAI9109689.1"/>
    </source>
</evidence>
<feature type="compositionally biased region" description="Basic and acidic residues" evidence="1">
    <location>
        <begin position="95"/>
        <end position="111"/>
    </location>
</feature>
<dbReference type="InterPro" id="IPR012870">
    <property type="entry name" value="DUF1666"/>
</dbReference>
<gene>
    <name evidence="2" type="ORF">OLC1_LOCUS17525</name>
</gene>
<dbReference type="Pfam" id="PF07891">
    <property type="entry name" value="DUF1666"/>
    <property type="match status" value="1"/>
</dbReference>
<dbReference type="EMBL" id="OX459123">
    <property type="protein sequence ID" value="CAI9109689.1"/>
    <property type="molecule type" value="Genomic_DNA"/>
</dbReference>
<feature type="region of interest" description="Disordered" evidence="1">
    <location>
        <begin position="92"/>
        <end position="111"/>
    </location>
</feature>
<accession>A0AAV1DPF8</accession>
<protein>
    <submittedName>
        <fullName evidence="2">OLC1v1009565C11</fullName>
    </submittedName>
</protein>
<proteinExistence type="predicted"/>
<evidence type="ECO:0000313" key="3">
    <source>
        <dbReference type="Proteomes" id="UP001161247"/>
    </source>
</evidence>
<feature type="region of interest" description="Disordered" evidence="1">
    <location>
        <begin position="257"/>
        <end position="294"/>
    </location>
</feature>
<feature type="region of interest" description="Disordered" evidence="1">
    <location>
        <begin position="307"/>
        <end position="363"/>
    </location>
</feature>
<name>A0AAV1DPF8_OLDCO</name>
<dbReference type="AlphaFoldDB" id="A0AAV1DPF8"/>
<reference evidence="2" key="1">
    <citation type="submission" date="2023-03" db="EMBL/GenBank/DDBJ databases">
        <authorList>
            <person name="Julca I."/>
        </authorList>
    </citation>
    <scope>NUCLEOTIDE SEQUENCE</scope>
</reference>
<dbReference type="PANTHER" id="PTHR46741:SF2">
    <property type="entry name" value="RIBOSOMAL PROTEIN L34AE"/>
    <property type="match status" value="1"/>
</dbReference>
<dbReference type="PANTHER" id="PTHR46741">
    <property type="entry name" value="OS09G0413600 PROTEIN"/>
    <property type="match status" value="1"/>
</dbReference>